<gene>
    <name evidence="1" type="ORF">H2198_007667</name>
</gene>
<proteinExistence type="predicted"/>
<dbReference type="EMBL" id="JAPDRQ010000166">
    <property type="protein sequence ID" value="KAJ9653117.1"/>
    <property type="molecule type" value="Genomic_DNA"/>
</dbReference>
<evidence type="ECO:0000313" key="1">
    <source>
        <dbReference type="EMBL" id="KAJ9653117.1"/>
    </source>
</evidence>
<name>A0ACC2ZZC1_9EURO</name>
<comment type="caution">
    <text evidence="1">The sequence shown here is derived from an EMBL/GenBank/DDBJ whole genome shotgun (WGS) entry which is preliminary data.</text>
</comment>
<evidence type="ECO:0000313" key="2">
    <source>
        <dbReference type="Proteomes" id="UP001172386"/>
    </source>
</evidence>
<reference evidence="1" key="1">
    <citation type="submission" date="2022-10" db="EMBL/GenBank/DDBJ databases">
        <title>Culturing micro-colonial fungi from biological soil crusts in the Mojave desert and describing Neophaeococcomyces mojavensis, and introducing the new genera and species Taxawa tesnikishii.</title>
        <authorList>
            <person name="Kurbessoian T."/>
            <person name="Stajich J.E."/>
        </authorList>
    </citation>
    <scope>NUCLEOTIDE SEQUENCE</scope>
    <source>
        <strain evidence="1">JES_112</strain>
    </source>
</reference>
<organism evidence="1 2">
    <name type="scientific">Neophaeococcomyces mojaviensis</name>
    <dbReference type="NCBI Taxonomy" id="3383035"/>
    <lineage>
        <taxon>Eukaryota</taxon>
        <taxon>Fungi</taxon>
        <taxon>Dikarya</taxon>
        <taxon>Ascomycota</taxon>
        <taxon>Pezizomycotina</taxon>
        <taxon>Eurotiomycetes</taxon>
        <taxon>Chaetothyriomycetidae</taxon>
        <taxon>Chaetothyriales</taxon>
        <taxon>Chaetothyriales incertae sedis</taxon>
        <taxon>Neophaeococcomyces</taxon>
    </lineage>
</organism>
<protein>
    <submittedName>
        <fullName evidence="1">Uncharacterized protein</fullName>
    </submittedName>
</protein>
<sequence>MQEEHGFEARDDMYKKHFKKWKWRKNNRQQQIMLDVDPVNTRQEIQTIPPTDTSQRKRMVLVCASNYIDSLGLENETKTHQSHFTSPLLGSGSESSWQAVNQQTGSLIALAKSGNKMGIRNAFNTLLCRVEYALKVDMDANLMVKFWRICCDLVEASKLAKDLELRPLYAFLGHSAAAVDGMMKRGEVIDLNVRQCHLLWLLHTLSRTPRDEIAYLLSQAHFESISKLQKHIGPEHFAILQMSTHYLTAWDLTSLKPLHASFENLIESASYVYGSHSMEVIMSMHQHLFYAWEILKDQQKGEEVAQRLQSRARDNLQNDFNGVTRAFVHATRALIELCAVDGRLAQATHYLNLAIFHLEMGDDECHKRITMLRARMQELLANLSTTQ</sequence>
<dbReference type="Proteomes" id="UP001172386">
    <property type="component" value="Unassembled WGS sequence"/>
</dbReference>
<accession>A0ACC2ZZC1</accession>
<keyword evidence="2" id="KW-1185">Reference proteome</keyword>